<dbReference type="AlphaFoldDB" id="M9RW65"/>
<gene>
    <name evidence="3" type="ORF">OA238_118p0490</name>
</gene>
<keyword evidence="3" id="KW-0966">Cell projection</keyword>
<dbReference type="InterPro" id="IPR038610">
    <property type="entry name" value="FliK-like_C_sf"/>
</dbReference>
<dbReference type="CDD" id="cd17470">
    <property type="entry name" value="T3SS_Flik_C"/>
    <property type="match status" value="1"/>
</dbReference>
<dbReference type="OrthoDB" id="7876891at2"/>
<feature type="domain" description="Flagellar hook-length control protein-like C-terminal" evidence="2">
    <location>
        <begin position="564"/>
        <end position="637"/>
    </location>
</feature>
<proteinExistence type="predicted"/>
<keyword evidence="3" id="KW-0614">Plasmid</keyword>
<evidence type="ECO:0000313" key="4">
    <source>
        <dbReference type="Proteomes" id="UP000004688"/>
    </source>
</evidence>
<evidence type="ECO:0000259" key="2">
    <source>
        <dbReference type="Pfam" id="PF02120"/>
    </source>
</evidence>
<dbReference type="EMBL" id="CP003743">
    <property type="protein sequence ID" value="AGI74746.1"/>
    <property type="molecule type" value="Genomic_DNA"/>
</dbReference>
<evidence type="ECO:0000256" key="1">
    <source>
        <dbReference type="SAM" id="MobiDB-lite"/>
    </source>
</evidence>
<dbReference type="RefSeq" id="WP_015497654.1">
    <property type="nucleotide sequence ID" value="NC_020909.1"/>
</dbReference>
<reference evidence="3 4" key="1">
    <citation type="journal article" date="2013" name="PLoS ONE">
        <title>Poles Apart: Arctic and Antarctic Octadecabacter strains Share High Genome Plasticity and a New Type of Xanthorhodopsin.</title>
        <authorList>
            <person name="Vollmers J."/>
            <person name="Voget S."/>
            <person name="Dietrich S."/>
            <person name="Gollnow K."/>
            <person name="Smits M."/>
            <person name="Meyer K."/>
            <person name="Brinkhoff T."/>
            <person name="Simon M."/>
            <person name="Daniel R."/>
        </authorList>
    </citation>
    <scope>NUCLEOTIDE SEQUENCE [LARGE SCALE GENOMIC DNA]</scope>
    <source>
        <strain evidence="3 4">238</strain>
        <plasmid evidence="4">Plasmid pOA238_118</plasmid>
    </source>
</reference>
<dbReference type="HOGENOM" id="CLU_402687_0_0_5"/>
<name>M9RW65_9RHOB</name>
<dbReference type="InterPro" id="IPR021136">
    <property type="entry name" value="Flagellar_hook_control-like_C"/>
</dbReference>
<keyword evidence="3" id="KW-0282">Flagellum</keyword>
<accession>M9RW65</accession>
<dbReference type="Gene3D" id="3.30.750.140">
    <property type="match status" value="1"/>
</dbReference>
<keyword evidence="4" id="KW-1185">Reference proteome</keyword>
<protein>
    <submittedName>
        <fullName evidence="3">Putative flagellar hook-length control protein</fullName>
    </submittedName>
</protein>
<dbReference type="KEGG" id="oar:OA238_118p0490"/>
<sequence>MMASPLTKVPSTAAALDWTTKTGIQAEISVDLLSPDIFSEMVAYFDNEAVAGSSVNVIPREKEPAADAGVAPVFPLQGDPADLMTITRLLPFVIGNALSKHEASNDIQLSAPQIGGDIAPTSEVTLATFLANLHELISDLLPRDELGGPLNIADLLTAPDGQDAVLDIMVSEQGAVLTQALPSALQPSEGTLTSAQPFGDKKLALNDNLLTAPDGQGAVLGIMVSEQGAVLTQTLPSAPQPSEGTLTSAQPLGDKKLALNDNLLTAPDGQGAVLGIMVSEQGAVLTQTLPSAPQPSEGTLTSAQPLGDKKLELNDNLLTAPDGQGAVLGIMVSEQGPVLTQTLPSAPQPSEGTLTSAQPLGDKKLASIDNKIPVETTLKSIGTFTKSNMEDLPVVPARMVVSVGATPLPEKAVSQTVAPTILRDSGLQAAASDALSNTSLKGEIGLGKKQSAFADPSAMATPQAATPPSIPIQPVMSDLTRLVATSPAREAPSVSNASALETVATISGVDTAPGGTGGQSQGGNAQTSTGTNSQQGMAQSQALATVLDVQRQGWTKALVNRAMSMVQSGGTMTFKVMPAHLGMITLKLSEGRRGTDLRIVADVAATASMLRDVKHQISSAFESAGITLGEYSAGTSDRGDKGSTSRDYDIIEGDIEPKIKLNQDFTEMSDNSNDDHSSINIIL</sequence>
<organism evidence="3 4">
    <name type="scientific">Octadecabacter arcticus 238</name>
    <dbReference type="NCBI Taxonomy" id="391616"/>
    <lineage>
        <taxon>Bacteria</taxon>
        <taxon>Pseudomonadati</taxon>
        <taxon>Pseudomonadota</taxon>
        <taxon>Alphaproteobacteria</taxon>
        <taxon>Rhodobacterales</taxon>
        <taxon>Roseobacteraceae</taxon>
        <taxon>Octadecabacter</taxon>
    </lineage>
</organism>
<feature type="compositionally biased region" description="Low complexity" evidence="1">
    <location>
        <begin position="522"/>
        <end position="533"/>
    </location>
</feature>
<geneLocation type="plasmid" evidence="3 4">
    <name>pOA238_118</name>
</geneLocation>
<dbReference type="Proteomes" id="UP000004688">
    <property type="component" value="Plasmid pOA238_118"/>
</dbReference>
<feature type="region of interest" description="Disordered" evidence="1">
    <location>
        <begin position="508"/>
        <end position="537"/>
    </location>
</feature>
<dbReference type="Pfam" id="PF02120">
    <property type="entry name" value="Flg_hook"/>
    <property type="match status" value="1"/>
</dbReference>
<evidence type="ECO:0000313" key="3">
    <source>
        <dbReference type="EMBL" id="AGI74746.1"/>
    </source>
</evidence>
<keyword evidence="3" id="KW-0969">Cilium</keyword>